<evidence type="ECO:0000256" key="5">
    <source>
        <dbReference type="ARBA" id="ARBA00023002"/>
    </source>
</evidence>
<name>A0A7J8YFN3_GOSAI</name>
<evidence type="ECO:0000256" key="8">
    <source>
        <dbReference type="ARBA" id="ARBA00023140"/>
    </source>
</evidence>
<evidence type="ECO:0000256" key="11">
    <source>
        <dbReference type="ARBA" id="ARBA00067557"/>
    </source>
</evidence>
<keyword evidence="9" id="KW-1015">Disulfide bond</keyword>
<evidence type="ECO:0000256" key="2">
    <source>
        <dbReference type="ARBA" id="ARBA00004569"/>
    </source>
</evidence>
<keyword evidence="6" id="KW-0811">Translocation</keyword>
<dbReference type="GO" id="GO:0005758">
    <property type="term" value="C:mitochondrial intermembrane space"/>
    <property type="evidence" value="ECO:0007669"/>
    <property type="project" value="UniProtKB-SubCell"/>
</dbReference>
<dbReference type="Proteomes" id="UP000593577">
    <property type="component" value="Unassembled WGS sequence"/>
</dbReference>
<dbReference type="InterPro" id="IPR039289">
    <property type="entry name" value="CHCHD4"/>
</dbReference>
<keyword evidence="7" id="KW-0496">Mitochondrion</keyword>
<evidence type="ECO:0000256" key="3">
    <source>
        <dbReference type="ARBA" id="ARBA00022448"/>
    </source>
</evidence>
<organism evidence="12 13">
    <name type="scientific">Gossypium aridum</name>
    <name type="common">American cotton</name>
    <name type="synonym">Erioxylum aridum</name>
    <dbReference type="NCBI Taxonomy" id="34290"/>
    <lineage>
        <taxon>Eukaryota</taxon>
        <taxon>Viridiplantae</taxon>
        <taxon>Streptophyta</taxon>
        <taxon>Embryophyta</taxon>
        <taxon>Tracheophyta</taxon>
        <taxon>Spermatophyta</taxon>
        <taxon>Magnoliopsida</taxon>
        <taxon>eudicotyledons</taxon>
        <taxon>Gunneridae</taxon>
        <taxon>Pentapetalae</taxon>
        <taxon>rosids</taxon>
        <taxon>malvids</taxon>
        <taxon>Malvales</taxon>
        <taxon>Malvaceae</taxon>
        <taxon>Malvoideae</taxon>
        <taxon>Gossypium</taxon>
    </lineage>
</organism>
<comment type="subcellular location">
    <subcellularLocation>
        <location evidence="2">Mitochondrion intermembrane space</location>
    </subcellularLocation>
    <subcellularLocation>
        <location evidence="1">Peroxisome matrix</location>
    </subcellularLocation>
</comment>
<keyword evidence="10" id="KW-0676">Redox-active center</keyword>
<dbReference type="Gene3D" id="1.10.287.2900">
    <property type="match status" value="1"/>
</dbReference>
<keyword evidence="8" id="KW-0576">Peroxisome</keyword>
<keyword evidence="3" id="KW-0813">Transport</keyword>
<keyword evidence="5" id="KW-0560">Oxidoreductase</keyword>
<proteinExistence type="predicted"/>
<keyword evidence="13" id="KW-1185">Reference proteome</keyword>
<dbReference type="EMBL" id="JABFAA010000012">
    <property type="protein sequence ID" value="MBA0698100.1"/>
    <property type="molecule type" value="Genomic_DNA"/>
</dbReference>
<dbReference type="GO" id="GO:0045041">
    <property type="term" value="P:protein import into mitochondrial intermembrane space"/>
    <property type="evidence" value="ECO:0007669"/>
    <property type="project" value="InterPro"/>
</dbReference>
<accession>A0A7J8YFN3</accession>
<evidence type="ECO:0000256" key="7">
    <source>
        <dbReference type="ARBA" id="ARBA00023128"/>
    </source>
</evidence>
<evidence type="ECO:0000256" key="1">
    <source>
        <dbReference type="ARBA" id="ARBA00004253"/>
    </source>
</evidence>
<evidence type="ECO:0000256" key="9">
    <source>
        <dbReference type="ARBA" id="ARBA00023157"/>
    </source>
</evidence>
<evidence type="ECO:0000313" key="13">
    <source>
        <dbReference type="Proteomes" id="UP000593577"/>
    </source>
</evidence>
<evidence type="ECO:0000313" key="12">
    <source>
        <dbReference type="EMBL" id="MBA0698100.1"/>
    </source>
</evidence>
<comment type="caution">
    <text evidence="12">The sequence shown here is derived from an EMBL/GenBank/DDBJ whole genome shotgun (WGS) entry which is preliminary data.</text>
</comment>
<sequence>MGQAQSAVAAAAAINDQARTQPSSSFASMDSIIAVVCNIIIFCLFTEAAAYGSDENLSLDAQAQKALDCPCVAELRNGACGTQFTEAFLCFLKSTAEEKGSDCVHPFVALQTCIKGNPDAFPKNIIEDKEVKKEEPIQEYKIYPPIWFKESHKRKPKPKL</sequence>
<dbReference type="FunFam" id="1.10.287.2900:FF:000003">
    <property type="entry name" value="mitochondrial intermembrane space import and assembly protein 40"/>
    <property type="match status" value="1"/>
</dbReference>
<dbReference type="PANTHER" id="PTHR21622:SF0">
    <property type="entry name" value="COILED-COIL-HELIX-COILED-COIL-HELIX DOMAIN CONTAINING 4"/>
    <property type="match status" value="1"/>
</dbReference>
<evidence type="ECO:0000256" key="4">
    <source>
        <dbReference type="ARBA" id="ARBA00022927"/>
    </source>
</evidence>
<keyword evidence="4" id="KW-0653">Protein transport</keyword>
<evidence type="ECO:0000256" key="6">
    <source>
        <dbReference type="ARBA" id="ARBA00023010"/>
    </source>
</evidence>
<reference evidence="12 13" key="1">
    <citation type="journal article" date="2019" name="Genome Biol. Evol.">
        <title>Insights into the evolution of the New World diploid cottons (Gossypium, subgenus Houzingenia) based on genome sequencing.</title>
        <authorList>
            <person name="Grover C.E."/>
            <person name="Arick M.A. 2nd"/>
            <person name="Thrash A."/>
            <person name="Conover J.L."/>
            <person name="Sanders W.S."/>
            <person name="Peterson D.G."/>
            <person name="Frelichowski J.E."/>
            <person name="Scheffler J.A."/>
            <person name="Scheffler B.E."/>
            <person name="Wendel J.F."/>
        </authorList>
    </citation>
    <scope>NUCLEOTIDE SEQUENCE [LARGE SCALE GENOMIC DNA]</scope>
    <source>
        <strain evidence="12">185</strain>
        <tissue evidence="12">Leaf</tissue>
    </source>
</reference>
<gene>
    <name evidence="12" type="ORF">Goari_021608</name>
</gene>
<dbReference type="AlphaFoldDB" id="A0A7J8YFN3"/>
<protein>
    <recommendedName>
        <fullName evidence="11">Mitochondrial intermembrane space import and assembly protein 40 homolog</fullName>
    </recommendedName>
</protein>
<evidence type="ECO:0000256" key="10">
    <source>
        <dbReference type="ARBA" id="ARBA00023284"/>
    </source>
</evidence>
<dbReference type="PANTHER" id="PTHR21622">
    <property type="entry name" value="COILED-COIL-HELIX-COILED-COIL-HELIX DOMAIN CONTAINING 4"/>
    <property type="match status" value="1"/>
</dbReference>
<dbReference type="GO" id="GO:0015035">
    <property type="term" value="F:protein-disulfide reductase activity"/>
    <property type="evidence" value="ECO:0007669"/>
    <property type="project" value="InterPro"/>
</dbReference>
<dbReference type="GO" id="GO:0005782">
    <property type="term" value="C:peroxisomal matrix"/>
    <property type="evidence" value="ECO:0007669"/>
    <property type="project" value="UniProtKB-SubCell"/>
</dbReference>